<dbReference type="PANTHER" id="PTHR43471:SF1">
    <property type="entry name" value="ABC TRANSPORTER PERMEASE PROTEIN NOSY-RELATED"/>
    <property type="match status" value="1"/>
</dbReference>
<comment type="caution">
    <text evidence="2">The sequence shown here is derived from an EMBL/GenBank/DDBJ whole genome shotgun (WGS) entry which is preliminary data.</text>
</comment>
<feature type="transmembrane region" description="Helical" evidence="1">
    <location>
        <begin position="423"/>
        <end position="443"/>
    </location>
</feature>
<dbReference type="Pfam" id="PF12040">
    <property type="entry name" value="DUF3526"/>
    <property type="match status" value="1"/>
</dbReference>
<protein>
    <submittedName>
        <fullName evidence="2">DUF3526 domain-containing protein</fullName>
    </submittedName>
</protein>
<evidence type="ECO:0000256" key="1">
    <source>
        <dbReference type="SAM" id="Phobius"/>
    </source>
</evidence>
<keyword evidence="1" id="KW-0472">Membrane</keyword>
<gene>
    <name evidence="2" type="ORF">ACG02S_10385</name>
</gene>
<evidence type="ECO:0000313" key="3">
    <source>
        <dbReference type="Proteomes" id="UP001606300"/>
    </source>
</evidence>
<dbReference type="EMBL" id="JBIGHY010000003">
    <property type="protein sequence ID" value="MFG6414307.1"/>
    <property type="molecule type" value="Genomic_DNA"/>
</dbReference>
<reference evidence="2 3" key="1">
    <citation type="submission" date="2024-09" db="EMBL/GenBank/DDBJ databases">
        <title>Novel species of the genus Pelomonas and Roseateles isolated from streams.</title>
        <authorList>
            <person name="Lu H."/>
        </authorList>
    </citation>
    <scope>NUCLEOTIDE SEQUENCE [LARGE SCALE GENOMIC DNA]</scope>
    <source>
        <strain evidence="2 3">DC23W</strain>
    </source>
</reference>
<name>A0ABW7ELJ4_9BURK</name>
<feature type="transmembrane region" description="Helical" evidence="1">
    <location>
        <begin position="241"/>
        <end position="262"/>
    </location>
</feature>
<evidence type="ECO:0000313" key="2">
    <source>
        <dbReference type="EMBL" id="MFG6414307.1"/>
    </source>
</evidence>
<proteinExistence type="predicted"/>
<keyword evidence="1" id="KW-1133">Transmembrane helix</keyword>
<feature type="transmembrane region" description="Helical" evidence="1">
    <location>
        <begin position="179"/>
        <end position="201"/>
    </location>
</feature>
<organism evidence="2 3">
    <name type="scientific">Pelomonas dachongensis</name>
    <dbReference type="NCBI Taxonomy" id="3299029"/>
    <lineage>
        <taxon>Bacteria</taxon>
        <taxon>Pseudomonadati</taxon>
        <taxon>Pseudomonadota</taxon>
        <taxon>Betaproteobacteria</taxon>
        <taxon>Burkholderiales</taxon>
        <taxon>Sphaerotilaceae</taxon>
        <taxon>Roseateles</taxon>
    </lineage>
</organism>
<dbReference type="RefSeq" id="WP_394470384.1">
    <property type="nucleotide sequence ID" value="NZ_JBIGHY010000003.1"/>
</dbReference>
<dbReference type="Proteomes" id="UP001606300">
    <property type="component" value="Unassembled WGS sequence"/>
</dbReference>
<keyword evidence="3" id="KW-1185">Reference proteome</keyword>
<dbReference type="InterPro" id="IPR021913">
    <property type="entry name" value="DUF3526"/>
</dbReference>
<feature type="transmembrane region" description="Helical" evidence="1">
    <location>
        <begin position="207"/>
        <end position="229"/>
    </location>
</feature>
<keyword evidence="1" id="KW-0812">Transmembrane</keyword>
<sequence>MSALRHEWRLLSRSRWAMAALLLLLTLSVLAVFSGLREVRRQQDTIARVAALQQEELAQQAPKLTRDGNAGTVGYYAFLGTWDAPTPAAFLALGLRDATPYVLRVRALALQSQLHEGETYNPELALAGRFDLAFVAVYLLPLFLIALLYDLVSSERQSGRLAALLALPRAGRALWWRRAGLRAGLASACVLLPMLVGGVVSGLPAQALAAIAAAVLAYVACWTGLALLVGLRGGSSVANATALMGCWAALTLVLPTLGNAVLSRAVPVQQGAALMLAQRQAVHGAWDVSREDTLARFFRSHPHWQGTAPLPAGFHWKWYYAFQQLGDESVAPQVAAYRQALLARQRATQTLGLALPGVGLQAVLHRIADTDLLAQLAYQDAITAFHARLREQLYPYLFEERRFEAQDFARLPRFEPRAAALDIPWGPLAALALAGVLTCVLAARAAGRVATRDAA</sequence>
<feature type="transmembrane region" description="Helical" evidence="1">
    <location>
        <begin position="132"/>
        <end position="152"/>
    </location>
</feature>
<dbReference type="PANTHER" id="PTHR43471">
    <property type="entry name" value="ABC TRANSPORTER PERMEASE"/>
    <property type="match status" value="1"/>
</dbReference>
<accession>A0ABW7ELJ4</accession>
<dbReference type="Pfam" id="PF12679">
    <property type="entry name" value="ABC2_membrane_2"/>
    <property type="match status" value="1"/>
</dbReference>